<feature type="non-terminal residue" evidence="8">
    <location>
        <position position="1"/>
    </location>
</feature>
<evidence type="ECO:0000256" key="2">
    <source>
        <dbReference type="ARBA" id="ARBA00022741"/>
    </source>
</evidence>
<dbReference type="InterPro" id="IPR001650">
    <property type="entry name" value="Helicase_C-like"/>
</dbReference>
<dbReference type="GO" id="GO:0009378">
    <property type="term" value="F:four-way junction helicase activity"/>
    <property type="evidence" value="ECO:0007669"/>
    <property type="project" value="TreeGrafter"/>
</dbReference>
<accession>A0A9P5ZK00</accession>
<dbReference type="Gene3D" id="3.40.50.300">
    <property type="entry name" value="P-loop containing nucleotide triphosphate hydrolases"/>
    <property type="match status" value="2"/>
</dbReference>
<dbReference type="EMBL" id="MU154692">
    <property type="protein sequence ID" value="KAF9488891.1"/>
    <property type="molecule type" value="Genomic_DNA"/>
</dbReference>
<dbReference type="GO" id="GO:0003676">
    <property type="term" value="F:nucleic acid binding"/>
    <property type="evidence" value="ECO:0007669"/>
    <property type="project" value="InterPro"/>
</dbReference>
<keyword evidence="2" id="KW-0547">Nucleotide-binding</keyword>
<evidence type="ECO:0000259" key="7">
    <source>
        <dbReference type="PROSITE" id="PS51194"/>
    </source>
</evidence>
<evidence type="ECO:0000256" key="3">
    <source>
        <dbReference type="ARBA" id="ARBA00022840"/>
    </source>
</evidence>
<dbReference type="GO" id="GO:0005524">
    <property type="term" value="F:ATP binding"/>
    <property type="evidence" value="ECO:0007669"/>
    <property type="project" value="UniProtKB-KW"/>
</dbReference>
<dbReference type="SMART" id="SM00490">
    <property type="entry name" value="HELICc"/>
    <property type="match status" value="1"/>
</dbReference>
<dbReference type="GO" id="GO:0016787">
    <property type="term" value="F:hydrolase activity"/>
    <property type="evidence" value="ECO:0007669"/>
    <property type="project" value="UniProtKB-KW"/>
</dbReference>
<dbReference type="GO" id="GO:0005694">
    <property type="term" value="C:chromosome"/>
    <property type="evidence" value="ECO:0007669"/>
    <property type="project" value="TreeGrafter"/>
</dbReference>
<comment type="similarity">
    <text evidence="1">Belongs to the helicase family. RecQ subfamily.</text>
</comment>
<dbReference type="GO" id="GO:0000724">
    <property type="term" value="P:double-strand break repair via homologous recombination"/>
    <property type="evidence" value="ECO:0007669"/>
    <property type="project" value="TreeGrafter"/>
</dbReference>
<keyword evidence="3" id="KW-0067">ATP-binding</keyword>
<sequence length="310" mass="35090">KNTISISPTGSGKTLTFLMPLFFSDQGITIVVTALNVLGTQFVTEAGKYGIPAISVTAANDNNATFADIKALKYRLVIFNPEILTKQGGHCEKQLWTSKSFTSQLLAMVFDEAHCILKWGSSFRPEYAQVTNILHFLPSLPIYLLSATMPPSMICTLADHFRFAKDHLLFQRSNDRTNIHLAVRKMQYPQNSYHDLAFLIPRNWQDGDPIPIPFLVFFNSKKEAEQAALYLMSRVTVALRKKFCWFHAGMSSLFRVEKMEDFRNGEIWGLFMTDVGGMGLDLSHIQLVIQYKATDDLETMVQRFGRGGRD</sequence>
<dbReference type="PANTHER" id="PTHR13710:SF154">
    <property type="entry name" value="RECQ HELICASE, PUTATIVE (AFU_ORTHOLOGUE AFUA_6G14720)-RELATED"/>
    <property type="match status" value="1"/>
</dbReference>
<protein>
    <recommendedName>
        <fullName evidence="5">DNA 3'-5' helicase</fullName>
        <ecNumber evidence="5">5.6.2.4</ecNumber>
    </recommendedName>
</protein>
<evidence type="ECO:0000313" key="9">
    <source>
        <dbReference type="Proteomes" id="UP000807025"/>
    </source>
</evidence>
<dbReference type="GO" id="GO:0043138">
    <property type="term" value="F:3'-5' DNA helicase activity"/>
    <property type="evidence" value="ECO:0007669"/>
    <property type="project" value="UniProtKB-EC"/>
</dbReference>
<keyword evidence="8" id="KW-0378">Hydrolase</keyword>
<dbReference type="AlphaFoldDB" id="A0A9P5ZK00"/>
<evidence type="ECO:0000259" key="6">
    <source>
        <dbReference type="PROSITE" id="PS51192"/>
    </source>
</evidence>
<dbReference type="PANTHER" id="PTHR13710">
    <property type="entry name" value="DNA HELICASE RECQ FAMILY MEMBER"/>
    <property type="match status" value="1"/>
</dbReference>
<dbReference type="SUPFAM" id="SSF52540">
    <property type="entry name" value="P-loop containing nucleoside triphosphate hydrolases"/>
    <property type="match status" value="1"/>
</dbReference>
<dbReference type="GO" id="GO:0005737">
    <property type="term" value="C:cytoplasm"/>
    <property type="evidence" value="ECO:0007669"/>
    <property type="project" value="TreeGrafter"/>
</dbReference>
<dbReference type="OrthoDB" id="10261556at2759"/>
<evidence type="ECO:0000256" key="5">
    <source>
        <dbReference type="ARBA" id="ARBA00034808"/>
    </source>
</evidence>
<dbReference type="InterPro" id="IPR011545">
    <property type="entry name" value="DEAD/DEAH_box_helicase_dom"/>
</dbReference>
<dbReference type="EC" id="5.6.2.4" evidence="5"/>
<keyword evidence="9" id="KW-1185">Reference proteome</keyword>
<dbReference type="InterPro" id="IPR014001">
    <property type="entry name" value="Helicase_ATP-bd"/>
</dbReference>
<comment type="catalytic activity">
    <reaction evidence="4">
        <text>Couples ATP hydrolysis with the unwinding of duplex DNA by translocating in the 3'-5' direction.</text>
        <dbReference type="EC" id="5.6.2.4"/>
    </reaction>
</comment>
<comment type="caution">
    <text evidence="8">The sequence shown here is derived from an EMBL/GenBank/DDBJ whole genome shotgun (WGS) entry which is preliminary data.</text>
</comment>
<dbReference type="InterPro" id="IPR027417">
    <property type="entry name" value="P-loop_NTPase"/>
</dbReference>
<dbReference type="Pfam" id="PF00270">
    <property type="entry name" value="DEAD"/>
    <property type="match status" value="1"/>
</dbReference>
<feature type="non-terminal residue" evidence="8">
    <location>
        <position position="310"/>
    </location>
</feature>
<evidence type="ECO:0000256" key="1">
    <source>
        <dbReference type="ARBA" id="ARBA00005446"/>
    </source>
</evidence>
<dbReference type="PROSITE" id="PS51192">
    <property type="entry name" value="HELICASE_ATP_BIND_1"/>
    <property type="match status" value="1"/>
</dbReference>
<feature type="domain" description="Helicase ATP-binding" evidence="6">
    <location>
        <begin position="1"/>
        <end position="167"/>
    </location>
</feature>
<evidence type="ECO:0000313" key="8">
    <source>
        <dbReference type="EMBL" id="KAF9488891.1"/>
    </source>
</evidence>
<gene>
    <name evidence="8" type="ORF">BDN71DRAFT_1362202</name>
</gene>
<dbReference type="Pfam" id="PF00271">
    <property type="entry name" value="Helicase_C"/>
    <property type="match status" value="1"/>
</dbReference>
<evidence type="ECO:0000256" key="4">
    <source>
        <dbReference type="ARBA" id="ARBA00034617"/>
    </source>
</evidence>
<reference evidence="8" key="1">
    <citation type="submission" date="2020-11" db="EMBL/GenBank/DDBJ databases">
        <authorList>
            <consortium name="DOE Joint Genome Institute"/>
            <person name="Ahrendt S."/>
            <person name="Riley R."/>
            <person name="Andreopoulos W."/>
            <person name="Labutti K."/>
            <person name="Pangilinan J."/>
            <person name="Ruiz-Duenas F.J."/>
            <person name="Barrasa J.M."/>
            <person name="Sanchez-Garcia M."/>
            <person name="Camarero S."/>
            <person name="Miyauchi S."/>
            <person name="Serrano A."/>
            <person name="Linde D."/>
            <person name="Babiker R."/>
            <person name="Drula E."/>
            <person name="Ayuso-Fernandez I."/>
            <person name="Pacheco R."/>
            <person name="Padilla G."/>
            <person name="Ferreira P."/>
            <person name="Barriuso J."/>
            <person name="Kellner H."/>
            <person name="Castanera R."/>
            <person name="Alfaro M."/>
            <person name="Ramirez L."/>
            <person name="Pisabarro A.G."/>
            <person name="Kuo A."/>
            <person name="Tritt A."/>
            <person name="Lipzen A."/>
            <person name="He G."/>
            <person name="Yan M."/>
            <person name="Ng V."/>
            <person name="Cullen D."/>
            <person name="Martin F."/>
            <person name="Rosso M.-N."/>
            <person name="Henrissat B."/>
            <person name="Hibbett D."/>
            <person name="Martinez A.T."/>
            <person name="Grigoriev I.V."/>
        </authorList>
    </citation>
    <scope>NUCLEOTIDE SEQUENCE</scope>
    <source>
        <strain evidence="8">ATCC 90797</strain>
    </source>
</reference>
<dbReference type="PROSITE" id="PS51194">
    <property type="entry name" value="HELICASE_CTER"/>
    <property type="match status" value="1"/>
</dbReference>
<proteinExistence type="inferred from homology"/>
<feature type="domain" description="Helicase C-terminal" evidence="7">
    <location>
        <begin position="206"/>
        <end position="310"/>
    </location>
</feature>
<organism evidence="8 9">
    <name type="scientific">Pleurotus eryngii</name>
    <name type="common">Boletus of the steppes</name>
    <dbReference type="NCBI Taxonomy" id="5323"/>
    <lineage>
        <taxon>Eukaryota</taxon>
        <taxon>Fungi</taxon>
        <taxon>Dikarya</taxon>
        <taxon>Basidiomycota</taxon>
        <taxon>Agaricomycotina</taxon>
        <taxon>Agaricomycetes</taxon>
        <taxon>Agaricomycetidae</taxon>
        <taxon>Agaricales</taxon>
        <taxon>Pleurotineae</taxon>
        <taxon>Pleurotaceae</taxon>
        <taxon>Pleurotus</taxon>
    </lineage>
</organism>
<name>A0A9P5ZK00_PLEER</name>
<dbReference type="Proteomes" id="UP000807025">
    <property type="component" value="Unassembled WGS sequence"/>
</dbReference>